<dbReference type="Proteomes" id="UP000077628">
    <property type="component" value="Unassembled WGS sequence"/>
</dbReference>
<dbReference type="RefSeq" id="WP_064031360.1">
    <property type="nucleotide sequence ID" value="NZ_LUUK01000217.1"/>
</dbReference>
<dbReference type="OrthoDB" id="8909920at2"/>
<proteinExistence type="predicted"/>
<dbReference type="AlphaFoldDB" id="A0A177N6J4"/>
<protein>
    <submittedName>
        <fullName evidence="1">Recombinase</fullName>
    </submittedName>
</protein>
<name>A0A177N6J4_9GAMM</name>
<dbReference type="InterPro" id="IPR010183">
    <property type="entry name" value="Phage_lambda_Bet"/>
</dbReference>
<comment type="caution">
    <text evidence="1">The sequence shown here is derived from an EMBL/GenBank/DDBJ whole genome shotgun (WGS) entry which is preliminary data.</text>
</comment>
<gene>
    <name evidence="1" type="ORF">A1355_14000</name>
</gene>
<dbReference type="GO" id="GO:0006310">
    <property type="term" value="P:DNA recombination"/>
    <property type="evidence" value="ECO:0007669"/>
    <property type="project" value="InterPro"/>
</dbReference>
<sequence length="338" mass="37214">MNDKQTVQPDALRIGLPADAQSYGITQATWKILIDVIFPTALSAASILMALDYCKARSLDIFKKPVHIVPMWSSAKNQQVETVWPSVNEIQTTAARTNSWAGMDRPLWGPDKTMTFKGRIKDGNTWKDHQETVTFPEWVAVTVYRIVHNKRCAFTEEVYWLEAYSTSGRFSSVPNAMWLKRPRGQLAKCGKAASLRAAFPEEVGYSAEEMDGKIIDIEATTVTDNVAATDVVPNPNTEPSPEAPVPDAKPVVIDASQLNPKFIKAVESLVQRTQKAGAWSAARDFAQQRFAGIELTYALAELDKATAMAALTHTEGMTIPPMSAKDAELAKARQTLNS</sequence>
<organism evidence="1 2">
    <name type="scientific">Methylomonas koyamae</name>
    <dbReference type="NCBI Taxonomy" id="702114"/>
    <lineage>
        <taxon>Bacteria</taxon>
        <taxon>Pseudomonadati</taxon>
        <taxon>Pseudomonadota</taxon>
        <taxon>Gammaproteobacteria</taxon>
        <taxon>Methylococcales</taxon>
        <taxon>Methylococcaceae</taxon>
        <taxon>Methylomonas</taxon>
    </lineage>
</organism>
<keyword evidence="2" id="KW-1185">Reference proteome</keyword>
<dbReference type="STRING" id="702114.A1355_14000"/>
<dbReference type="GO" id="GO:0003677">
    <property type="term" value="F:DNA binding"/>
    <property type="evidence" value="ECO:0007669"/>
    <property type="project" value="InterPro"/>
</dbReference>
<dbReference type="NCBIfam" id="TIGR01913">
    <property type="entry name" value="bet_lambda"/>
    <property type="match status" value="1"/>
</dbReference>
<accession>A0A177N6J4</accession>
<dbReference type="EMBL" id="LUUK01000217">
    <property type="protein sequence ID" value="OAI12750.1"/>
    <property type="molecule type" value="Genomic_DNA"/>
</dbReference>
<reference evidence="2" key="1">
    <citation type="submission" date="2016-03" db="EMBL/GenBank/DDBJ databases">
        <authorList>
            <person name="Heylen K."/>
            <person name="De Vos P."/>
            <person name="Vekeman B."/>
        </authorList>
    </citation>
    <scope>NUCLEOTIDE SEQUENCE [LARGE SCALE GENOMIC DNA]</scope>
    <source>
        <strain evidence="2">R-45383</strain>
    </source>
</reference>
<evidence type="ECO:0000313" key="2">
    <source>
        <dbReference type="Proteomes" id="UP000077628"/>
    </source>
</evidence>
<dbReference type="InterPro" id="IPR018330">
    <property type="entry name" value="RecT_fam"/>
</dbReference>
<dbReference type="Pfam" id="PF03837">
    <property type="entry name" value="RecT"/>
    <property type="match status" value="1"/>
</dbReference>
<evidence type="ECO:0000313" key="1">
    <source>
        <dbReference type="EMBL" id="OAI12750.1"/>
    </source>
</evidence>